<dbReference type="EMBL" id="JACHWR010000001">
    <property type="protein sequence ID" value="MBB3041488.1"/>
    <property type="molecule type" value="Genomic_DNA"/>
</dbReference>
<keyword evidence="3" id="KW-1185">Reference proteome</keyword>
<keyword evidence="1" id="KW-0812">Transmembrane</keyword>
<dbReference type="AlphaFoldDB" id="A0A7W4VU13"/>
<keyword evidence="1" id="KW-1133">Transmembrane helix</keyword>
<evidence type="ECO:0000256" key="1">
    <source>
        <dbReference type="SAM" id="Phobius"/>
    </source>
</evidence>
<comment type="caution">
    <text evidence="2">The sequence shown here is derived from an EMBL/GenBank/DDBJ whole genome shotgun (WGS) entry which is preliminary data.</text>
</comment>
<dbReference type="Proteomes" id="UP000589626">
    <property type="component" value="Unassembled WGS sequence"/>
</dbReference>
<gene>
    <name evidence="2" type="ORF">FHU40_001289</name>
</gene>
<dbReference type="RefSeq" id="WP_183591386.1">
    <property type="nucleotide sequence ID" value="NZ_JACHWR010000001.1"/>
</dbReference>
<organism evidence="2 3">
    <name type="scientific">Nocardioides soli</name>
    <dbReference type="NCBI Taxonomy" id="1036020"/>
    <lineage>
        <taxon>Bacteria</taxon>
        <taxon>Bacillati</taxon>
        <taxon>Actinomycetota</taxon>
        <taxon>Actinomycetes</taxon>
        <taxon>Propionibacteriales</taxon>
        <taxon>Nocardioidaceae</taxon>
        <taxon>Nocardioides</taxon>
    </lineage>
</organism>
<feature type="transmembrane region" description="Helical" evidence="1">
    <location>
        <begin position="36"/>
        <end position="56"/>
    </location>
</feature>
<name>A0A7W4VU13_9ACTN</name>
<protein>
    <submittedName>
        <fullName evidence="2">Uncharacterized protein</fullName>
    </submittedName>
</protein>
<sequence length="59" mass="5811">MSKGRVNWSMLLVAFALLVPVLGGVALVLGGGSAPLGWALIGFFGAGAVVLGKKAVTGD</sequence>
<evidence type="ECO:0000313" key="2">
    <source>
        <dbReference type="EMBL" id="MBB3041488.1"/>
    </source>
</evidence>
<reference evidence="2 3" key="1">
    <citation type="submission" date="2020-08" db="EMBL/GenBank/DDBJ databases">
        <title>Sequencing the genomes of 1000 actinobacteria strains.</title>
        <authorList>
            <person name="Klenk H.-P."/>
        </authorList>
    </citation>
    <scope>NUCLEOTIDE SEQUENCE [LARGE SCALE GENOMIC DNA]</scope>
    <source>
        <strain evidence="2 3">DSM 105498</strain>
    </source>
</reference>
<evidence type="ECO:0000313" key="3">
    <source>
        <dbReference type="Proteomes" id="UP000589626"/>
    </source>
</evidence>
<accession>A0A7W4VU13</accession>
<keyword evidence="1" id="KW-0472">Membrane</keyword>
<proteinExistence type="predicted"/>